<evidence type="ECO:0000256" key="1">
    <source>
        <dbReference type="ARBA" id="ARBA00022723"/>
    </source>
</evidence>
<protein>
    <submittedName>
        <fullName evidence="5">Toprim domain-containing protein</fullName>
    </submittedName>
</protein>
<dbReference type="Gene3D" id="3.90.580.10">
    <property type="entry name" value="Zinc finger, CHC2-type domain"/>
    <property type="match status" value="1"/>
</dbReference>
<name>A0ABU3E1C0_9FLAO</name>
<dbReference type="SUPFAM" id="SSF57783">
    <property type="entry name" value="Zinc beta-ribbon"/>
    <property type="match status" value="1"/>
</dbReference>
<reference evidence="5 6" key="1">
    <citation type="submission" date="2023-09" db="EMBL/GenBank/DDBJ databases">
        <authorList>
            <person name="Rey-Velasco X."/>
        </authorList>
    </citation>
    <scope>NUCLEOTIDE SEQUENCE [LARGE SCALE GENOMIC DNA]</scope>
    <source>
        <strain evidence="5 6">F188</strain>
    </source>
</reference>
<dbReference type="InterPro" id="IPR050219">
    <property type="entry name" value="DnaG_primase"/>
</dbReference>
<evidence type="ECO:0000256" key="2">
    <source>
        <dbReference type="ARBA" id="ARBA00022771"/>
    </source>
</evidence>
<sequence length="299" mass="33781">MKSEMRRENCISKSCESARNICIVKTLAKLGHFPSRTSEKEAWFLSPLRSETQASFNVSLRKNLWYDFGIGKGGSIIDLIMAMKSCSIKEAVQFLQADTLIPYFIAPTPQISSENKIKITAVGSLEHPALVGYLKSRNISIEVARRYCKEVWYTLKGQGYFAVGLENNLGGWELRNKYYKNSSSPKSYSFIDHSSNRLVVTEGIFDFLTLAVLNEGLVNASDGIVLNSLVFLKDIKNIVSKYHEVFLFLDNDPAGERATKSLLSFYDNVTDCSDSYHPYKDLNEKLIFNSKNKKVEGEE</sequence>
<feature type="domain" description="Zinc finger CHC2-type" evidence="4">
    <location>
        <begin position="41"/>
        <end position="98"/>
    </location>
</feature>
<keyword evidence="2" id="KW-0863">Zinc-finger</keyword>
<dbReference type="Pfam" id="PF13155">
    <property type="entry name" value="Toprim_2"/>
    <property type="match status" value="1"/>
</dbReference>
<keyword evidence="6" id="KW-1185">Reference proteome</keyword>
<dbReference type="PANTHER" id="PTHR30313">
    <property type="entry name" value="DNA PRIMASE"/>
    <property type="match status" value="1"/>
</dbReference>
<organism evidence="5 6">
    <name type="scientific">Autumnicola patrickiae</name>
    <dbReference type="NCBI Taxonomy" id="3075591"/>
    <lineage>
        <taxon>Bacteria</taxon>
        <taxon>Pseudomonadati</taxon>
        <taxon>Bacteroidota</taxon>
        <taxon>Flavobacteriia</taxon>
        <taxon>Flavobacteriales</taxon>
        <taxon>Flavobacteriaceae</taxon>
        <taxon>Autumnicola</taxon>
    </lineage>
</organism>
<dbReference type="SUPFAM" id="SSF56731">
    <property type="entry name" value="DNA primase core"/>
    <property type="match status" value="1"/>
</dbReference>
<dbReference type="Proteomes" id="UP001261624">
    <property type="component" value="Unassembled WGS sequence"/>
</dbReference>
<evidence type="ECO:0000313" key="6">
    <source>
        <dbReference type="Proteomes" id="UP001261624"/>
    </source>
</evidence>
<dbReference type="EMBL" id="JAVRHM010000007">
    <property type="protein sequence ID" value="MDT0689732.1"/>
    <property type="molecule type" value="Genomic_DNA"/>
</dbReference>
<dbReference type="RefSeq" id="WP_311683548.1">
    <property type="nucleotide sequence ID" value="NZ_JAVRHM010000007.1"/>
</dbReference>
<evidence type="ECO:0000259" key="4">
    <source>
        <dbReference type="Pfam" id="PF01807"/>
    </source>
</evidence>
<keyword evidence="1" id="KW-0479">Metal-binding</keyword>
<accession>A0ABU3E1C0</accession>
<dbReference type="InterPro" id="IPR002694">
    <property type="entry name" value="Znf_CHC2"/>
</dbReference>
<dbReference type="Gene3D" id="3.40.1360.10">
    <property type="match status" value="1"/>
</dbReference>
<evidence type="ECO:0000256" key="3">
    <source>
        <dbReference type="ARBA" id="ARBA00022833"/>
    </source>
</evidence>
<gene>
    <name evidence="5" type="ORF">RM549_08040</name>
</gene>
<dbReference type="Pfam" id="PF01807">
    <property type="entry name" value="Zn_ribbon_DnaG"/>
    <property type="match status" value="1"/>
</dbReference>
<dbReference type="PANTHER" id="PTHR30313:SF2">
    <property type="entry name" value="DNA PRIMASE"/>
    <property type="match status" value="1"/>
</dbReference>
<evidence type="ECO:0000313" key="5">
    <source>
        <dbReference type="EMBL" id="MDT0689732.1"/>
    </source>
</evidence>
<dbReference type="CDD" id="cd00188">
    <property type="entry name" value="TOPRIM"/>
    <property type="match status" value="1"/>
</dbReference>
<proteinExistence type="predicted"/>
<comment type="caution">
    <text evidence="5">The sequence shown here is derived from an EMBL/GenBank/DDBJ whole genome shotgun (WGS) entry which is preliminary data.</text>
</comment>
<keyword evidence="3" id="KW-0862">Zinc</keyword>
<dbReference type="InterPro" id="IPR036977">
    <property type="entry name" value="DNA_primase_Znf_CHC2"/>
</dbReference>